<dbReference type="InterPro" id="IPR038416">
    <property type="entry name" value="Ribosom_S30AE_C_sf"/>
</dbReference>
<dbReference type="AlphaFoldDB" id="Q1IR29"/>
<comment type="subunit">
    <text evidence="4">Interacts with 100S ribosomes.</text>
</comment>
<dbReference type="InterPro" id="IPR032528">
    <property type="entry name" value="Ribosom_S30AE_C"/>
</dbReference>
<dbReference type="CDD" id="cd00552">
    <property type="entry name" value="RaiA"/>
    <property type="match status" value="1"/>
</dbReference>
<proteinExistence type="inferred from homology"/>
<comment type="subcellular location">
    <subcellularLocation>
        <location evidence="4">Cytoplasm</location>
    </subcellularLocation>
</comment>
<sequence>MNVEVIGRQYNITPAVRKEVESGLEKLTKILGESFKSKVILSVEKHRNLAEITIKRRAQDLVGLGESTDMRTAIGEALEHIEKQALKHNNRRRNIKRKGKADWKETSEGEQALTIAVGSTATTAVPVMVHKFPSVTRTTEAHLTRSQDAVALRPMTVEEAVKECEFRDREVFVFRDKKGRVNVLHRRKDGKMELIEAP</sequence>
<dbReference type="KEGG" id="aba:Acid345_1670"/>
<dbReference type="Pfam" id="PF16321">
    <property type="entry name" value="Ribosom_S30AE_C"/>
    <property type="match status" value="1"/>
</dbReference>
<evidence type="ECO:0000256" key="1">
    <source>
        <dbReference type="ARBA" id="ARBA00022845"/>
    </source>
</evidence>
<dbReference type="Gene3D" id="3.30.160.100">
    <property type="entry name" value="Ribosome hibernation promotion factor-like"/>
    <property type="match status" value="1"/>
</dbReference>
<dbReference type="GO" id="GO:0045900">
    <property type="term" value="P:negative regulation of translational elongation"/>
    <property type="evidence" value="ECO:0007669"/>
    <property type="project" value="TreeGrafter"/>
</dbReference>
<protein>
    <recommendedName>
        <fullName evidence="3 4">Ribosome hibernation promoting factor</fullName>
        <shortName evidence="4">HPF</shortName>
    </recommendedName>
</protein>
<dbReference type="HAMAP" id="MF_00839">
    <property type="entry name" value="HPF"/>
    <property type="match status" value="1"/>
</dbReference>
<evidence type="ECO:0000256" key="4">
    <source>
        <dbReference type="HAMAP-Rule" id="MF_00839"/>
    </source>
</evidence>
<keyword evidence="7" id="KW-1185">Reference proteome</keyword>
<keyword evidence="4" id="KW-0963">Cytoplasm</keyword>
<dbReference type="EMBL" id="CP000360">
    <property type="protein sequence ID" value="ABF40671.1"/>
    <property type="molecule type" value="Genomic_DNA"/>
</dbReference>
<dbReference type="PANTHER" id="PTHR33231">
    <property type="entry name" value="30S RIBOSOMAL PROTEIN"/>
    <property type="match status" value="1"/>
</dbReference>
<dbReference type="InterPro" id="IPR003489">
    <property type="entry name" value="RHF/RaiA"/>
</dbReference>
<organism evidence="6 7">
    <name type="scientific">Koribacter versatilis (strain Ellin345)</name>
    <dbReference type="NCBI Taxonomy" id="204669"/>
    <lineage>
        <taxon>Bacteria</taxon>
        <taxon>Pseudomonadati</taxon>
        <taxon>Acidobacteriota</taxon>
        <taxon>Terriglobia</taxon>
        <taxon>Terriglobales</taxon>
        <taxon>Candidatus Korobacteraceae</taxon>
        <taxon>Candidatus Korobacter</taxon>
    </lineage>
</organism>
<evidence type="ECO:0000313" key="7">
    <source>
        <dbReference type="Proteomes" id="UP000002432"/>
    </source>
</evidence>
<dbReference type="Gene3D" id="3.30.505.50">
    <property type="entry name" value="Sigma 54 modulation/S30EA ribosomal protein, C-terminal domain"/>
    <property type="match status" value="1"/>
</dbReference>
<dbReference type="RefSeq" id="WP_011522473.1">
    <property type="nucleotide sequence ID" value="NC_008009.1"/>
</dbReference>
<comment type="similarity">
    <text evidence="4">Belongs to the HPF/YfiA ribosome-associated protein family. Long HPF subfamily.</text>
</comment>
<dbReference type="OrthoDB" id="115350at2"/>
<dbReference type="SUPFAM" id="SSF69754">
    <property type="entry name" value="Ribosome binding protein Y (YfiA homologue)"/>
    <property type="match status" value="1"/>
</dbReference>
<keyword evidence="6" id="KW-0687">Ribonucleoprotein</keyword>
<dbReference type="InterPro" id="IPR050574">
    <property type="entry name" value="HPF/YfiA_ribosome-assoc"/>
</dbReference>
<dbReference type="GO" id="GO:0043024">
    <property type="term" value="F:ribosomal small subunit binding"/>
    <property type="evidence" value="ECO:0007669"/>
    <property type="project" value="TreeGrafter"/>
</dbReference>
<evidence type="ECO:0000256" key="3">
    <source>
        <dbReference type="ARBA" id="ARBA00041148"/>
    </source>
</evidence>
<evidence type="ECO:0000313" key="6">
    <source>
        <dbReference type="EMBL" id="ABF40671.1"/>
    </source>
</evidence>
<dbReference type="Proteomes" id="UP000002432">
    <property type="component" value="Chromosome"/>
</dbReference>
<dbReference type="InterPro" id="IPR034694">
    <property type="entry name" value="HPF_long/plastid"/>
</dbReference>
<evidence type="ECO:0000259" key="5">
    <source>
        <dbReference type="Pfam" id="PF16321"/>
    </source>
</evidence>
<dbReference type="STRING" id="204669.Acid345_1670"/>
<dbReference type="PANTHER" id="PTHR33231:SF1">
    <property type="entry name" value="30S RIBOSOMAL PROTEIN"/>
    <property type="match status" value="1"/>
</dbReference>
<dbReference type="GO" id="GO:0022627">
    <property type="term" value="C:cytosolic small ribosomal subunit"/>
    <property type="evidence" value="ECO:0007669"/>
    <property type="project" value="TreeGrafter"/>
</dbReference>
<evidence type="ECO:0000256" key="2">
    <source>
        <dbReference type="ARBA" id="ARBA00038695"/>
    </source>
</evidence>
<dbReference type="eggNOG" id="COG1544">
    <property type="taxonomic scope" value="Bacteria"/>
</dbReference>
<comment type="function">
    <text evidence="4">Required for dimerization of active 70S ribosomes into 100S ribosomes in stationary phase; 100S ribosomes are translationally inactive and sometimes present during exponential growth.</text>
</comment>
<dbReference type="HOGENOM" id="CLU_1376573_0_0_0"/>
<dbReference type="Pfam" id="PF02482">
    <property type="entry name" value="Ribosomal_S30AE"/>
    <property type="match status" value="1"/>
</dbReference>
<gene>
    <name evidence="4" type="primary">hpf</name>
    <name evidence="6" type="ordered locus">Acid345_1670</name>
</gene>
<name>Q1IR29_KORVE</name>
<keyword evidence="1 4" id="KW-0810">Translation regulation</keyword>
<dbReference type="NCBIfam" id="TIGR00741">
    <property type="entry name" value="yfiA"/>
    <property type="match status" value="1"/>
</dbReference>
<accession>Q1IR29</accession>
<dbReference type="EnsemblBacteria" id="ABF40671">
    <property type="protein sequence ID" value="ABF40671"/>
    <property type="gene ID" value="Acid345_1670"/>
</dbReference>
<dbReference type="InterPro" id="IPR036567">
    <property type="entry name" value="RHF-like"/>
</dbReference>
<feature type="domain" description="Sigma 54 modulation/S30EA ribosomal protein C-terminal" evidence="5">
    <location>
        <begin position="148"/>
        <end position="191"/>
    </location>
</feature>
<keyword evidence="6" id="KW-0689">Ribosomal protein</keyword>
<reference evidence="6 7" key="1">
    <citation type="journal article" date="2009" name="Appl. Environ. Microbiol.">
        <title>Three genomes from the phylum Acidobacteria provide insight into the lifestyles of these microorganisms in soils.</title>
        <authorList>
            <person name="Ward N.L."/>
            <person name="Challacombe J.F."/>
            <person name="Janssen P.H."/>
            <person name="Henrissat B."/>
            <person name="Coutinho P.M."/>
            <person name="Wu M."/>
            <person name="Xie G."/>
            <person name="Haft D.H."/>
            <person name="Sait M."/>
            <person name="Badger J."/>
            <person name="Barabote R.D."/>
            <person name="Bradley B."/>
            <person name="Brettin T.S."/>
            <person name="Brinkac L.M."/>
            <person name="Bruce D."/>
            <person name="Creasy T."/>
            <person name="Daugherty S.C."/>
            <person name="Davidsen T.M."/>
            <person name="DeBoy R.T."/>
            <person name="Detter J.C."/>
            <person name="Dodson R.J."/>
            <person name="Durkin A.S."/>
            <person name="Ganapathy A."/>
            <person name="Gwinn-Giglio M."/>
            <person name="Han C.S."/>
            <person name="Khouri H."/>
            <person name="Kiss H."/>
            <person name="Kothari S.P."/>
            <person name="Madupu R."/>
            <person name="Nelson K.E."/>
            <person name="Nelson W.C."/>
            <person name="Paulsen I."/>
            <person name="Penn K."/>
            <person name="Ren Q."/>
            <person name="Rosovitz M.J."/>
            <person name="Selengut J.D."/>
            <person name="Shrivastava S."/>
            <person name="Sullivan S.A."/>
            <person name="Tapia R."/>
            <person name="Thompson L.S."/>
            <person name="Watkins K.L."/>
            <person name="Yang Q."/>
            <person name="Yu C."/>
            <person name="Zafar N."/>
            <person name="Zhou L."/>
            <person name="Kuske C.R."/>
        </authorList>
    </citation>
    <scope>NUCLEOTIDE SEQUENCE [LARGE SCALE GENOMIC DNA]</scope>
    <source>
        <strain evidence="6 7">Ellin345</strain>
    </source>
</reference>
<comment type="subunit">
    <text evidence="2">Associates exclusively with 100S ribosomes, which are dimers of 70S ribosomes.</text>
</comment>